<evidence type="ECO:0000256" key="3">
    <source>
        <dbReference type="ARBA" id="ARBA00018484"/>
    </source>
</evidence>
<keyword evidence="5 10" id="KW-0145">Chemotaxis</keyword>
<dbReference type="OrthoDB" id="9773007at2"/>
<gene>
    <name evidence="13" type="ORF">RED65_06763</name>
</gene>
<dbReference type="InterPro" id="IPR050992">
    <property type="entry name" value="CheZ_family_phosphatases"/>
</dbReference>
<dbReference type="EC" id="3.1.3.-" evidence="10"/>
<dbReference type="GO" id="GO:0097588">
    <property type="term" value="P:archaeal or bacterial-type flagellum-dependent cell motility"/>
    <property type="evidence" value="ECO:0007669"/>
    <property type="project" value="UniProtKB-KW"/>
</dbReference>
<dbReference type="RefSeq" id="WP_007016177.1">
    <property type="nucleotide sequence ID" value="NZ_AAQH01000006.1"/>
</dbReference>
<keyword evidence="14" id="KW-1185">Reference proteome</keyword>
<evidence type="ECO:0000256" key="6">
    <source>
        <dbReference type="ARBA" id="ARBA00022779"/>
    </source>
</evidence>
<evidence type="ECO:0000256" key="5">
    <source>
        <dbReference type="ARBA" id="ARBA00022500"/>
    </source>
</evidence>
<dbReference type="Gene3D" id="1.10.287.500">
    <property type="entry name" value="Helix hairpin bin"/>
    <property type="match status" value="1"/>
</dbReference>
<feature type="site" description="Enhances dephosphorylation of CheY-P" evidence="11">
    <location>
        <position position="179"/>
    </location>
</feature>
<dbReference type="GO" id="GO:0004721">
    <property type="term" value="F:phosphoprotein phosphatase activity"/>
    <property type="evidence" value="ECO:0007669"/>
    <property type="project" value="UniProtKB-KW"/>
</dbReference>
<comment type="similarity">
    <text evidence="2 10">Belongs to the CheZ family.</text>
</comment>
<feature type="region of interest" description="Disordered" evidence="12">
    <location>
        <begin position="216"/>
        <end position="247"/>
    </location>
</feature>
<dbReference type="SUPFAM" id="SSF75708">
    <property type="entry name" value="Chemotaxis phosphatase CheZ"/>
    <property type="match status" value="1"/>
</dbReference>
<keyword evidence="6 10" id="KW-0283">Flagellar rotation</keyword>
<comment type="subcellular location">
    <subcellularLocation>
        <location evidence="1 10">Cytoplasm</location>
    </subcellularLocation>
</comment>
<evidence type="ECO:0000256" key="2">
    <source>
        <dbReference type="ARBA" id="ARBA00005908"/>
    </source>
</evidence>
<dbReference type="Pfam" id="PF04344">
    <property type="entry name" value="CheZ"/>
    <property type="match status" value="1"/>
</dbReference>
<dbReference type="GO" id="GO:0050920">
    <property type="term" value="P:regulation of chemotaxis"/>
    <property type="evidence" value="ECO:0007669"/>
    <property type="project" value="InterPro"/>
</dbReference>
<accession>Q1N2U3</accession>
<dbReference type="PIRSF" id="PIRSF002884">
    <property type="entry name" value="CheZ"/>
    <property type="match status" value="1"/>
</dbReference>
<reference evidence="13 14" key="1">
    <citation type="submission" date="2006-03" db="EMBL/GenBank/DDBJ databases">
        <authorList>
            <person name="Pinhassi J."/>
            <person name="Pedros-Alio C."/>
            <person name="Ferriera S."/>
            <person name="Johnson J."/>
            <person name="Kravitz S."/>
            <person name="Halpern A."/>
            <person name="Remington K."/>
            <person name="Beeson K."/>
            <person name="Tran B."/>
            <person name="Rogers Y.-H."/>
            <person name="Friedman R."/>
            <person name="Venter J.C."/>
        </authorList>
    </citation>
    <scope>NUCLEOTIDE SEQUENCE [LARGE SCALE GENOMIC DNA]</scope>
    <source>
        <strain evidence="13 14">RED65</strain>
    </source>
</reference>
<dbReference type="InterPro" id="IPR007439">
    <property type="entry name" value="Chemotax_Pase_CheZ"/>
</dbReference>
<dbReference type="AlphaFoldDB" id="Q1N2U3"/>
<comment type="caution">
    <text evidence="13">The sequence shown here is derived from an EMBL/GenBank/DDBJ whole genome shotgun (WGS) entry which is preliminary data.</text>
</comment>
<evidence type="ECO:0000256" key="7">
    <source>
        <dbReference type="ARBA" id="ARBA00022801"/>
    </source>
</evidence>
<evidence type="ECO:0000256" key="8">
    <source>
        <dbReference type="ARBA" id="ARBA00022912"/>
    </source>
</evidence>
<evidence type="ECO:0000256" key="10">
    <source>
        <dbReference type="PIRNR" id="PIRNR002884"/>
    </source>
</evidence>
<organism evidence="13 14">
    <name type="scientific">Bermanella marisrubri</name>
    <dbReference type="NCBI Taxonomy" id="207949"/>
    <lineage>
        <taxon>Bacteria</taxon>
        <taxon>Pseudomonadati</taxon>
        <taxon>Pseudomonadota</taxon>
        <taxon>Gammaproteobacteria</taxon>
        <taxon>Oceanospirillales</taxon>
        <taxon>Oceanospirillaceae</taxon>
        <taxon>Bermanella</taxon>
    </lineage>
</organism>
<dbReference type="GO" id="GO:0009288">
    <property type="term" value="C:bacterial-type flagellum"/>
    <property type="evidence" value="ECO:0007669"/>
    <property type="project" value="InterPro"/>
</dbReference>
<dbReference type="HOGENOM" id="CLU_080718_0_0_6"/>
<evidence type="ECO:0000256" key="12">
    <source>
        <dbReference type="SAM" id="MobiDB-lite"/>
    </source>
</evidence>
<dbReference type="STRING" id="207949.RED65_06763"/>
<evidence type="ECO:0000256" key="4">
    <source>
        <dbReference type="ARBA" id="ARBA00022490"/>
    </source>
</evidence>
<dbReference type="EMBL" id="AAQH01000006">
    <property type="protein sequence ID" value="EAT12576.1"/>
    <property type="molecule type" value="Genomic_DNA"/>
</dbReference>
<dbReference type="GO" id="GO:0005737">
    <property type="term" value="C:cytoplasm"/>
    <property type="evidence" value="ECO:0007669"/>
    <property type="project" value="UniProtKB-SubCell"/>
</dbReference>
<evidence type="ECO:0000256" key="1">
    <source>
        <dbReference type="ARBA" id="ARBA00004496"/>
    </source>
</evidence>
<comment type="subunit">
    <text evidence="10">Homodimer.</text>
</comment>
<evidence type="ECO:0000256" key="11">
    <source>
        <dbReference type="PIRSR" id="PIRSR002884-1"/>
    </source>
</evidence>
<proteinExistence type="inferred from homology"/>
<dbReference type="PANTHER" id="PTHR43693">
    <property type="entry name" value="PROTEIN PHOSPHATASE CHEZ"/>
    <property type="match status" value="1"/>
</dbReference>
<dbReference type="GO" id="GO:0006935">
    <property type="term" value="P:chemotaxis"/>
    <property type="evidence" value="ECO:0007669"/>
    <property type="project" value="UniProtKB-KW"/>
</dbReference>
<evidence type="ECO:0000313" key="13">
    <source>
        <dbReference type="EMBL" id="EAT12576.1"/>
    </source>
</evidence>
<evidence type="ECO:0000313" key="14">
    <source>
        <dbReference type="Proteomes" id="UP000004263"/>
    </source>
</evidence>
<protein>
    <recommendedName>
        <fullName evidence="3 10">Protein phosphatase CheZ</fullName>
        <ecNumber evidence="10">3.1.3.-</ecNumber>
    </recommendedName>
    <alternativeName>
        <fullName evidence="9 10">Chemotaxis protein CheZ</fullName>
    </alternativeName>
</protein>
<keyword evidence="7 10" id="KW-0378">Hydrolase</keyword>
<dbReference type="PANTHER" id="PTHR43693:SF1">
    <property type="entry name" value="PROTEIN PHOSPHATASE CHEZ"/>
    <property type="match status" value="1"/>
</dbReference>
<evidence type="ECO:0000256" key="9">
    <source>
        <dbReference type="ARBA" id="ARBA00029599"/>
    </source>
</evidence>
<name>Q1N2U3_9GAMM</name>
<dbReference type="Proteomes" id="UP000004263">
    <property type="component" value="Unassembled WGS sequence"/>
</dbReference>
<sequence length="258" mass="28836">MAALDLESGSEFEQRFSEKAQELFERLEKNDLGGAVSVIQDLQKVRDESLYQEIGRLTRALHESIKNFKLDAHQGAASDIDEANEGLAYVVEMTDKAANKTMDKVEESLPISDGIAQESNELHQEWQRFLKKEMSPAEFRELAKRLDAFLQGTSKNTQKLNTNLNEILLAQDFQDLTGQVIQRITTMVTDVEARLVNLVAMAGHVDRMTGIEHGELEAQEEEEQNPDKGVGPQINADEKEDVAASQDDVDDLLSSLGF</sequence>
<keyword evidence="4 10" id="KW-0963">Cytoplasm</keyword>
<keyword evidence="8 10" id="KW-0904">Protein phosphatase</keyword>
<comment type="function">
    <text evidence="10">Plays an important role in bacterial chemotaxis signal transduction pathway by accelerating the dephosphorylation of phosphorylated CheY (CheY-P).</text>
</comment>